<feature type="transmembrane region" description="Helical" evidence="5">
    <location>
        <begin position="337"/>
        <end position="357"/>
    </location>
</feature>
<keyword evidence="3 5" id="KW-1133">Transmembrane helix</keyword>
<organism evidence="6 7">
    <name type="scientific">Thalassiosira oceanica</name>
    <name type="common">Marine diatom</name>
    <dbReference type="NCBI Taxonomy" id="159749"/>
    <lineage>
        <taxon>Eukaryota</taxon>
        <taxon>Sar</taxon>
        <taxon>Stramenopiles</taxon>
        <taxon>Ochrophyta</taxon>
        <taxon>Bacillariophyta</taxon>
        <taxon>Coscinodiscophyceae</taxon>
        <taxon>Thalassiosirophycidae</taxon>
        <taxon>Thalassiosirales</taxon>
        <taxon>Thalassiosiraceae</taxon>
        <taxon>Thalassiosira</taxon>
    </lineage>
</organism>
<evidence type="ECO:0000256" key="1">
    <source>
        <dbReference type="ARBA" id="ARBA00004141"/>
    </source>
</evidence>
<dbReference type="InterPro" id="IPR007271">
    <property type="entry name" value="Nuc_sug_transpt"/>
</dbReference>
<gene>
    <name evidence="6" type="ORF">THAOC_03340</name>
</gene>
<proteinExistence type="predicted"/>
<keyword evidence="7" id="KW-1185">Reference proteome</keyword>
<feature type="transmembrane region" description="Helical" evidence="5">
    <location>
        <begin position="217"/>
        <end position="237"/>
    </location>
</feature>
<dbReference type="Proteomes" id="UP000266841">
    <property type="component" value="Unassembled WGS sequence"/>
</dbReference>
<evidence type="ECO:0000256" key="2">
    <source>
        <dbReference type="ARBA" id="ARBA00022692"/>
    </source>
</evidence>
<dbReference type="AlphaFoldDB" id="K0TBR8"/>
<protein>
    <submittedName>
        <fullName evidence="6">Uncharacterized protein</fullName>
    </submittedName>
</protein>
<evidence type="ECO:0000256" key="3">
    <source>
        <dbReference type="ARBA" id="ARBA00022989"/>
    </source>
</evidence>
<evidence type="ECO:0000256" key="5">
    <source>
        <dbReference type="SAM" id="Phobius"/>
    </source>
</evidence>
<name>K0TBR8_THAOC</name>
<feature type="transmembrane region" description="Helical" evidence="5">
    <location>
        <begin position="265"/>
        <end position="285"/>
    </location>
</feature>
<evidence type="ECO:0000256" key="4">
    <source>
        <dbReference type="ARBA" id="ARBA00023136"/>
    </source>
</evidence>
<evidence type="ECO:0000313" key="6">
    <source>
        <dbReference type="EMBL" id="EJK74950.1"/>
    </source>
</evidence>
<dbReference type="OrthoDB" id="408493at2759"/>
<dbReference type="GO" id="GO:0000139">
    <property type="term" value="C:Golgi membrane"/>
    <property type="evidence" value="ECO:0007669"/>
    <property type="project" value="InterPro"/>
</dbReference>
<comment type="caution">
    <text evidence="6">The sequence shown here is derived from an EMBL/GenBank/DDBJ whole genome shotgun (WGS) entry which is preliminary data.</text>
</comment>
<feature type="transmembrane region" description="Helical" evidence="5">
    <location>
        <begin position="297"/>
        <end position="317"/>
    </location>
</feature>
<dbReference type="eggNOG" id="KOG2234">
    <property type="taxonomic scope" value="Eukaryota"/>
</dbReference>
<comment type="subcellular location">
    <subcellularLocation>
        <location evidence="1">Membrane</location>
        <topology evidence="1">Multi-pass membrane protein</topology>
    </subcellularLocation>
</comment>
<reference evidence="6 7" key="1">
    <citation type="journal article" date="2012" name="Genome Biol.">
        <title>Genome and low-iron response of an oceanic diatom adapted to chronic iron limitation.</title>
        <authorList>
            <person name="Lommer M."/>
            <person name="Specht M."/>
            <person name="Roy A.S."/>
            <person name="Kraemer L."/>
            <person name="Andreson R."/>
            <person name="Gutowska M.A."/>
            <person name="Wolf J."/>
            <person name="Bergner S.V."/>
            <person name="Schilhabel M.B."/>
            <person name="Klostermeier U.C."/>
            <person name="Beiko R.G."/>
            <person name="Rosenstiel P."/>
            <person name="Hippler M."/>
            <person name="Laroche J."/>
        </authorList>
    </citation>
    <scope>NUCLEOTIDE SEQUENCE [LARGE SCALE GENOMIC DNA]</scope>
    <source>
        <strain evidence="6 7">CCMP1005</strain>
    </source>
</reference>
<dbReference type="GO" id="GO:0015165">
    <property type="term" value="F:pyrimidine nucleotide-sugar transmembrane transporter activity"/>
    <property type="evidence" value="ECO:0007669"/>
    <property type="project" value="InterPro"/>
</dbReference>
<evidence type="ECO:0000313" key="7">
    <source>
        <dbReference type="Proteomes" id="UP000266841"/>
    </source>
</evidence>
<feature type="transmembrane region" description="Helical" evidence="5">
    <location>
        <begin position="369"/>
        <end position="385"/>
    </location>
</feature>
<sequence length="433" mass="46570">FAVKFTPRFPDSQVNLQPTLYLPTIRYLKIRSISPEQDDFVCKGVETHVRSSAEDAVLLVGDGSASKSDADLATANNTLPRGIIESQDESLVCHRDHYDDFARFSIYISTTHHPAILGQQNEQESRHSGRRDFQDWDCVDLFLSCGKDVVAAELAGWTLKSSLLLAGLPACLYATQGVLTYLGYQNTDSITFNGLNQTKTLSAALWCYLLMGKRQSLVQMVALAILFFSALLFNGTLSLSGLFNRNAEGKCIAEEVTQKTSVSKGVLPCVGAAFISGLAGALSQKGVQVAGGKGRNAYLYTMELGLYSSIALITSIFATKNGREAIGNEEGGIFKYWTFGSFIPVAVRALGGILTALVHKHAGATRKGFALILGLIMTGICQSVVEGEKLSTDELSAMVLVIMSSYLHITFPPLARTTGVTAPKSNAALSNIG</sequence>
<keyword evidence="4 5" id="KW-0472">Membrane</keyword>
<keyword evidence="2 5" id="KW-0812">Transmembrane</keyword>
<feature type="transmembrane region" description="Helical" evidence="5">
    <location>
        <begin position="397"/>
        <end position="415"/>
    </location>
</feature>
<accession>K0TBR8</accession>
<dbReference type="PANTHER" id="PTHR10231">
    <property type="entry name" value="NUCLEOTIDE-SUGAR TRANSMEMBRANE TRANSPORTER"/>
    <property type="match status" value="1"/>
</dbReference>
<dbReference type="EMBL" id="AGNL01003231">
    <property type="protein sequence ID" value="EJK74950.1"/>
    <property type="molecule type" value="Genomic_DNA"/>
</dbReference>
<dbReference type="Pfam" id="PF04142">
    <property type="entry name" value="Nuc_sug_transp"/>
    <property type="match status" value="1"/>
</dbReference>
<feature type="non-terminal residue" evidence="6">
    <location>
        <position position="1"/>
    </location>
</feature>